<dbReference type="PROSITE" id="PS50026">
    <property type="entry name" value="EGF_3"/>
    <property type="match status" value="1"/>
</dbReference>
<evidence type="ECO:0000256" key="1">
    <source>
        <dbReference type="ARBA" id="ARBA00004167"/>
    </source>
</evidence>
<evidence type="ECO:0000313" key="8">
    <source>
        <dbReference type="Proteomes" id="UP001314170"/>
    </source>
</evidence>
<dbReference type="InterPro" id="IPR001881">
    <property type="entry name" value="EGF-like_Ca-bd_dom"/>
</dbReference>
<dbReference type="PANTHER" id="PTHR33491">
    <property type="entry name" value="OSJNBA0016N04.9 PROTEIN"/>
    <property type="match status" value="1"/>
</dbReference>
<evidence type="ECO:0000256" key="2">
    <source>
        <dbReference type="ARBA" id="ARBA00022729"/>
    </source>
</evidence>
<evidence type="ECO:0000313" key="7">
    <source>
        <dbReference type="EMBL" id="CAK7329233.1"/>
    </source>
</evidence>
<dbReference type="PROSITE" id="PS00010">
    <property type="entry name" value="ASX_HYDROXYL"/>
    <property type="match status" value="1"/>
</dbReference>
<accession>A0AAV1R5M9</accession>
<dbReference type="CDD" id="cd00054">
    <property type="entry name" value="EGF_CA"/>
    <property type="match status" value="1"/>
</dbReference>
<keyword evidence="8" id="KW-1185">Reference proteome</keyword>
<dbReference type="SMART" id="SM00179">
    <property type="entry name" value="EGF_CA"/>
    <property type="match status" value="1"/>
</dbReference>
<name>A0AAV1R5M9_9ROSI</name>
<evidence type="ECO:0000256" key="4">
    <source>
        <dbReference type="PROSITE-ProRule" id="PRU00076"/>
    </source>
</evidence>
<feature type="chain" id="PRO_5043572852" description="EGF-like domain-containing protein" evidence="5">
    <location>
        <begin position="26"/>
        <end position="481"/>
    </location>
</feature>
<dbReference type="GO" id="GO:0016020">
    <property type="term" value="C:membrane"/>
    <property type="evidence" value="ECO:0007669"/>
    <property type="project" value="UniProtKB-SubCell"/>
</dbReference>
<evidence type="ECO:0000256" key="5">
    <source>
        <dbReference type="SAM" id="SignalP"/>
    </source>
</evidence>
<organism evidence="7 8">
    <name type="scientific">Dovyalis caffra</name>
    <dbReference type="NCBI Taxonomy" id="77055"/>
    <lineage>
        <taxon>Eukaryota</taxon>
        <taxon>Viridiplantae</taxon>
        <taxon>Streptophyta</taxon>
        <taxon>Embryophyta</taxon>
        <taxon>Tracheophyta</taxon>
        <taxon>Spermatophyta</taxon>
        <taxon>Magnoliopsida</taxon>
        <taxon>eudicotyledons</taxon>
        <taxon>Gunneridae</taxon>
        <taxon>Pentapetalae</taxon>
        <taxon>rosids</taxon>
        <taxon>fabids</taxon>
        <taxon>Malpighiales</taxon>
        <taxon>Salicaceae</taxon>
        <taxon>Flacourtieae</taxon>
        <taxon>Dovyalis</taxon>
    </lineage>
</organism>
<dbReference type="SUPFAM" id="SSF57196">
    <property type="entry name" value="EGF/Laminin"/>
    <property type="match status" value="1"/>
</dbReference>
<feature type="domain" description="EGF-like" evidence="6">
    <location>
        <begin position="313"/>
        <end position="353"/>
    </location>
</feature>
<dbReference type="Pfam" id="PF13947">
    <property type="entry name" value="GUB_WAK_bind"/>
    <property type="match status" value="1"/>
</dbReference>
<reference evidence="7 8" key="1">
    <citation type="submission" date="2024-01" db="EMBL/GenBank/DDBJ databases">
        <authorList>
            <person name="Waweru B."/>
        </authorList>
    </citation>
    <scope>NUCLEOTIDE SEQUENCE [LARGE SCALE GENOMIC DNA]</scope>
</reference>
<protein>
    <recommendedName>
        <fullName evidence="6">EGF-like domain-containing protein</fullName>
    </recommendedName>
</protein>
<keyword evidence="4" id="KW-0245">EGF-like domain</keyword>
<feature type="signal peptide" evidence="5">
    <location>
        <begin position="1"/>
        <end position="25"/>
    </location>
</feature>
<proteinExistence type="predicted"/>
<dbReference type="Proteomes" id="UP001314170">
    <property type="component" value="Unassembled WGS sequence"/>
</dbReference>
<dbReference type="InterPro" id="IPR018097">
    <property type="entry name" value="EGF_Ca-bd_CS"/>
</dbReference>
<comment type="subcellular location">
    <subcellularLocation>
        <location evidence="1">Membrane</location>
        <topology evidence="1">Single-pass membrane protein</topology>
    </subcellularLocation>
</comment>
<dbReference type="InterPro" id="IPR000152">
    <property type="entry name" value="EGF-type_Asp/Asn_hydroxyl_site"/>
</dbReference>
<keyword evidence="3" id="KW-1015">Disulfide bond</keyword>
<dbReference type="GO" id="GO:0005509">
    <property type="term" value="F:calcium ion binding"/>
    <property type="evidence" value="ECO:0007669"/>
    <property type="project" value="InterPro"/>
</dbReference>
<dbReference type="InterPro" id="IPR000742">
    <property type="entry name" value="EGF"/>
</dbReference>
<evidence type="ECO:0000259" key="6">
    <source>
        <dbReference type="PROSITE" id="PS50026"/>
    </source>
</evidence>
<evidence type="ECO:0000256" key="3">
    <source>
        <dbReference type="ARBA" id="ARBA00023157"/>
    </source>
</evidence>
<dbReference type="InterPro" id="IPR025287">
    <property type="entry name" value="WAK_GUB"/>
</dbReference>
<dbReference type="GO" id="GO:0030247">
    <property type="term" value="F:polysaccharide binding"/>
    <property type="evidence" value="ECO:0007669"/>
    <property type="project" value="InterPro"/>
</dbReference>
<comment type="caution">
    <text evidence="7">The sequence shown here is derived from an EMBL/GenBank/DDBJ whole genome shotgun (WGS) entry which is preliminary data.</text>
</comment>
<sequence length="481" mass="53500">MILQITWVSWLTMLLLLWPIATVIAGTDVKPGCQEKCGNVSVPYPFGIGEESCAMNKRFFLNCTNNTEGHPELVFGRNLLTRNISVLQGTITTSITTVFNCYNKSGNNRYGNRMSISLGSGPFTFSDTRNIFTAVGCDVSGRVTNEEFTYGTSCMSLCTEYVNMSDENPCSGSGCCRTSIPKGLKSLNISSANIYNHTKVTDFNPCGFAILADKSSFKLSDWPLSRKPNYVRPKSEKRNYTSDVVVEWRVKNETCEQAKLNTSTYACGTNAYCTYPENDFGYHCLCNEGFQGNPYLREGCQGFIHTFLTLKIDIDECKDPVRYPCEGTCKNIIGDYKCRCPLGMYGDGKKSCRGFGISTIVAGEYVPFAFAYEFLSYKASFIANKRAAADEGEMEEIEAVADLTKRCLNSIGINRPSMKEVSDELAKLKALHENSWTQQNSDETEHLLGESSQSFLKNASPPMTQSQTLISFEIENYTDSI</sequence>
<keyword evidence="2 5" id="KW-0732">Signal</keyword>
<comment type="caution">
    <text evidence="4">Lacks conserved residue(s) required for the propagation of feature annotation.</text>
</comment>
<dbReference type="PROSITE" id="PS01187">
    <property type="entry name" value="EGF_CA"/>
    <property type="match status" value="1"/>
</dbReference>
<dbReference type="EMBL" id="CAWUPB010000913">
    <property type="protein sequence ID" value="CAK7329233.1"/>
    <property type="molecule type" value="Genomic_DNA"/>
</dbReference>
<gene>
    <name evidence="7" type="ORF">DCAF_LOCUS6982</name>
</gene>
<dbReference type="Gene3D" id="2.10.25.10">
    <property type="entry name" value="Laminin"/>
    <property type="match status" value="2"/>
</dbReference>
<dbReference type="AlphaFoldDB" id="A0AAV1R5M9"/>
<dbReference type="SMART" id="SM00181">
    <property type="entry name" value="EGF"/>
    <property type="match status" value="2"/>
</dbReference>